<name>A0ABT3SQV4_9GAMM</name>
<protein>
    <submittedName>
        <fullName evidence="2">DUF3313 domain-containing protein</fullName>
    </submittedName>
</protein>
<sequence>MKTKAAFVTAVCLTTLLTACNTTSKLASEAIPESGFLSNYSILVPVSTTVPDVRIYRYRKSSVDPAVYTGVILDPIYLNQYVTKAVSQETIQQTKEALQASMEKAVLSKGNVKIVTEPGRGVARFSVGITGAESSPDNLKPWSFTPIGLAINGAAYVGGVTQKTPTLLVESKIVDSQTNQLLGEGLVMVQGESFRTNSGSLDSFIAMAKEAVTVAMETSATSAPAK</sequence>
<proteinExistence type="predicted"/>
<accession>A0ABT3SQV4</accession>
<dbReference type="Proteomes" id="UP001143307">
    <property type="component" value="Unassembled WGS sequence"/>
</dbReference>
<reference evidence="2" key="1">
    <citation type="submission" date="2019-02" db="EMBL/GenBank/DDBJ databases">
        <authorList>
            <person name="Li S.-H."/>
        </authorList>
    </citation>
    <scope>NUCLEOTIDE SEQUENCE</scope>
    <source>
        <strain evidence="2">IMCC8485</strain>
    </source>
</reference>
<dbReference type="RefSeq" id="WP_279251115.1">
    <property type="nucleotide sequence ID" value="NZ_SHNP01000001.1"/>
</dbReference>
<feature type="signal peptide" evidence="1">
    <location>
        <begin position="1"/>
        <end position="27"/>
    </location>
</feature>
<feature type="chain" id="PRO_5047411936" evidence="1">
    <location>
        <begin position="28"/>
        <end position="226"/>
    </location>
</feature>
<organism evidence="2 3">
    <name type="scientific">Candidatus Seongchinamella marina</name>
    <dbReference type="NCBI Taxonomy" id="2518990"/>
    <lineage>
        <taxon>Bacteria</taxon>
        <taxon>Pseudomonadati</taxon>
        <taxon>Pseudomonadota</taxon>
        <taxon>Gammaproteobacteria</taxon>
        <taxon>Cellvibrionales</taxon>
        <taxon>Halieaceae</taxon>
        <taxon>Seongchinamella</taxon>
    </lineage>
</organism>
<keyword evidence="3" id="KW-1185">Reference proteome</keyword>
<dbReference type="Pfam" id="PF11769">
    <property type="entry name" value="DUF3313"/>
    <property type="match status" value="1"/>
</dbReference>
<evidence type="ECO:0000256" key="1">
    <source>
        <dbReference type="SAM" id="SignalP"/>
    </source>
</evidence>
<comment type="caution">
    <text evidence="2">The sequence shown here is derived from an EMBL/GenBank/DDBJ whole genome shotgun (WGS) entry which is preliminary data.</text>
</comment>
<dbReference type="EMBL" id="SHNP01000001">
    <property type="protein sequence ID" value="MCX2972050.1"/>
    <property type="molecule type" value="Genomic_DNA"/>
</dbReference>
<keyword evidence="1" id="KW-0732">Signal</keyword>
<evidence type="ECO:0000313" key="3">
    <source>
        <dbReference type="Proteomes" id="UP001143307"/>
    </source>
</evidence>
<evidence type="ECO:0000313" key="2">
    <source>
        <dbReference type="EMBL" id="MCX2972050.1"/>
    </source>
</evidence>
<gene>
    <name evidence="2" type="ORF">EYC87_00435</name>
</gene>
<dbReference type="InterPro" id="IPR021747">
    <property type="entry name" value="DUF3313"/>
</dbReference>
<dbReference type="PROSITE" id="PS51257">
    <property type="entry name" value="PROKAR_LIPOPROTEIN"/>
    <property type="match status" value="1"/>
</dbReference>